<dbReference type="GO" id="GO:0005509">
    <property type="term" value="F:calcium ion binding"/>
    <property type="evidence" value="ECO:0007669"/>
    <property type="project" value="InterPro"/>
</dbReference>
<evidence type="ECO:0000256" key="2">
    <source>
        <dbReference type="ARBA" id="ARBA00022630"/>
    </source>
</evidence>
<dbReference type="STRING" id="58919.A0A316ZAW6"/>
<feature type="transmembrane region" description="Helical" evidence="13">
    <location>
        <begin position="336"/>
        <end position="353"/>
    </location>
</feature>
<dbReference type="SUPFAM" id="SSF52343">
    <property type="entry name" value="Ferredoxin reductase-like, C-terminal NADP-linked domain"/>
    <property type="match status" value="1"/>
</dbReference>
<name>A0A316ZAW6_9BASI</name>
<keyword evidence="4" id="KW-0274">FAD</keyword>
<dbReference type="PROSITE" id="PS50222">
    <property type="entry name" value="EF_HAND_2"/>
    <property type="match status" value="1"/>
</dbReference>
<dbReference type="InterPro" id="IPR002048">
    <property type="entry name" value="EF_hand_dom"/>
</dbReference>
<feature type="domain" description="EF-hand" evidence="14">
    <location>
        <begin position="11"/>
        <end position="46"/>
    </location>
</feature>
<dbReference type="GO" id="GO:0043020">
    <property type="term" value="C:NADPH oxidase complex"/>
    <property type="evidence" value="ECO:0007669"/>
    <property type="project" value="TreeGrafter"/>
</dbReference>
<feature type="transmembrane region" description="Helical" evidence="13">
    <location>
        <begin position="306"/>
        <end position="324"/>
    </location>
</feature>
<dbReference type="AlphaFoldDB" id="A0A316ZAW6"/>
<dbReference type="PROSITE" id="PS00018">
    <property type="entry name" value="EF_HAND_1"/>
    <property type="match status" value="1"/>
</dbReference>
<dbReference type="SFLD" id="SFLDG01168">
    <property type="entry name" value="Ferric_reductase_subgroup_(FRE"/>
    <property type="match status" value="1"/>
</dbReference>
<dbReference type="InterPro" id="IPR017938">
    <property type="entry name" value="Riboflavin_synthase-like_b-brl"/>
</dbReference>
<dbReference type="InterPro" id="IPR018247">
    <property type="entry name" value="EF_Hand_1_Ca_BS"/>
</dbReference>
<gene>
    <name evidence="16" type="ORF">FA09DRAFT_338594</name>
</gene>
<feature type="transmembrane region" description="Helical" evidence="13">
    <location>
        <begin position="212"/>
        <end position="229"/>
    </location>
</feature>
<keyword evidence="10" id="KW-0406">Ion transport</keyword>
<feature type="compositionally biased region" description="Low complexity" evidence="12">
    <location>
        <begin position="75"/>
        <end position="88"/>
    </location>
</feature>
<keyword evidence="9" id="KW-0560">Oxidoreductase</keyword>
<dbReference type="GeneID" id="37271672"/>
<dbReference type="CDD" id="cd06186">
    <property type="entry name" value="NOX_Duox_like_FAD_NADP"/>
    <property type="match status" value="1"/>
</dbReference>
<evidence type="ECO:0000313" key="16">
    <source>
        <dbReference type="EMBL" id="PWN98164.1"/>
    </source>
</evidence>
<dbReference type="SFLD" id="SFLDS00052">
    <property type="entry name" value="Ferric_Reductase_Domain"/>
    <property type="match status" value="1"/>
</dbReference>
<dbReference type="Gene3D" id="2.40.30.10">
    <property type="entry name" value="Translation factors"/>
    <property type="match status" value="1"/>
</dbReference>
<evidence type="ECO:0008006" key="18">
    <source>
        <dbReference type="Google" id="ProtNLM"/>
    </source>
</evidence>
<dbReference type="InterPro" id="IPR039261">
    <property type="entry name" value="FNR_nucleotide-bd"/>
</dbReference>
<dbReference type="PROSITE" id="PS51384">
    <property type="entry name" value="FAD_FR"/>
    <property type="match status" value="1"/>
</dbReference>
<reference evidence="16 17" key="1">
    <citation type="journal article" date="2018" name="Mol. Biol. Evol.">
        <title>Broad Genomic Sampling Reveals a Smut Pathogenic Ancestry of the Fungal Clade Ustilaginomycotina.</title>
        <authorList>
            <person name="Kijpornyongpan T."/>
            <person name="Mondo S.J."/>
            <person name="Barry K."/>
            <person name="Sandor L."/>
            <person name="Lee J."/>
            <person name="Lipzen A."/>
            <person name="Pangilinan J."/>
            <person name="LaButti K."/>
            <person name="Hainaut M."/>
            <person name="Henrissat B."/>
            <person name="Grigoriev I.V."/>
            <person name="Spatafora J.W."/>
            <person name="Aime M.C."/>
        </authorList>
    </citation>
    <scope>NUCLEOTIDE SEQUENCE [LARGE SCALE GENOMIC DNA]</scope>
    <source>
        <strain evidence="16 17">MCA 4186</strain>
    </source>
</reference>
<dbReference type="SUPFAM" id="SSF63380">
    <property type="entry name" value="Riboflavin synthase domain-like"/>
    <property type="match status" value="1"/>
</dbReference>
<dbReference type="GO" id="GO:0016175">
    <property type="term" value="F:superoxide-generating NAD(P)H oxidase activity"/>
    <property type="evidence" value="ECO:0007669"/>
    <property type="project" value="TreeGrafter"/>
</dbReference>
<evidence type="ECO:0000256" key="3">
    <source>
        <dbReference type="ARBA" id="ARBA00022692"/>
    </source>
</evidence>
<dbReference type="EMBL" id="KZ819292">
    <property type="protein sequence ID" value="PWN98164.1"/>
    <property type="molecule type" value="Genomic_DNA"/>
</dbReference>
<dbReference type="SFLD" id="SFLDG01169">
    <property type="entry name" value="NADPH_oxidase_subgroup_(NOX)"/>
    <property type="match status" value="1"/>
</dbReference>
<keyword evidence="3 13" id="KW-0812">Transmembrane</keyword>
<feature type="compositionally biased region" description="Basic and acidic residues" evidence="12">
    <location>
        <begin position="565"/>
        <end position="582"/>
    </location>
</feature>
<evidence type="ECO:0000313" key="17">
    <source>
        <dbReference type="Proteomes" id="UP000245946"/>
    </source>
</evidence>
<protein>
    <recommendedName>
        <fullName evidence="18">FAD-binding FR-type domain-containing protein</fullName>
    </recommendedName>
</protein>
<evidence type="ECO:0000259" key="15">
    <source>
        <dbReference type="PROSITE" id="PS51384"/>
    </source>
</evidence>
<evidence type="ECO:0000256" key="5">
    <source>
        <dbReference type="ARBA" id="ARBA00022837"/>
    </source>
</evidence>
<dbReference type="Pfam" id="PF01794">
    <property type="entry name" value="Ferric_reduct"/>
    <property type="match status" value="1"/>
</dbReference>
<evidence type="ECO:0000256" key="4">
    <source>
        <dbReference type="ARBA" id="ARBA00022827"/>
    </source>
</evidence>
<dbReference type="OrthoDB" id="167398at2759"/>
<dbReference type="InterPro" id="IPR017927">
    <property type="entry name" value="FAD-bd_FR_type"/>
</dbReference>
<evidence type="ECO:0000256" key="9">
    <source>
        <dbReference type="ARBA" id="ARBA00023002"/>
    </source>
</evidence>
<feature type="region of interest" description="Disordered" evidence="12">
    <location>
        <begin position="546"/>
        <end position="582"/>
    </location>
</feature>
<keyword evidence="2" id="KW-0285">Flavoprotein</keyword>
<accession>A0A316ZAW6</accession>
<evidence type="ECO:0000256" key="7">
    <source>
        <dbReference type="ARBA" id="ARBA00022982"/>
    </source>
</evidence>
<dbReference type="Pfam" id="PF08030">
    <property type="entry name" value="NAD_binding_6"/>
    <property type="match status" value="1"/>
</dbReference>
<dbReference type="GO" id="GO:0006952">
    <property type="term" value="P:defense response"/>
    <property type="evidence" value="ECO:0007669"/>
    <property type="project" value="TreeGrafter"/>
</dbReference>
<comment type="subcellular location">
    <subcellularLocation>
        <location evidence="1">Membrane</location>
        <topology evidence="1">Multi-pass membrane protein</topology>
    </subcellularLocation>
</comment>
<keyword evidence="11 13" id="KW-0472">Membrane</keyword>
<dbReference type="Pfam" id="PF08022">
    <property type="entry name" value="FAD_binding_8"/>
    <property type="match status" value="1"/>
</dbReference>
<keyword evidence="10" id="KW-0813">Transport</keyword>
<dbReference type="PANTHER" id="PTHR11972:SF153">
    <property type="entry name" value="SUPEROXIDE-GENERATING NADPH OXIDASE HEAVY CHAIN SUBUNIT A"/>
    <property type="match status" value="1"/>
</dbReference>
<evidence type="ECO:0000256" key="6">
    <source>
        <dbReference type="ARBA" id="ARBA00022857"/>
    </source>
</evidence>
<feature type="transmembrane region" description="Helical" evidence="13">
    <location>
        <begin position="168"/>
        <end position="192"/>
    </location>
</feature>
<feature type="domain" description="FAD-binding FR-type" evidence="15">
    <location>
        <begin position="377"/>
        <end position="496"/>
    </location>
</feature>
<keyword evidence="5" id="KW-0106">Calcium</keyword>
<sequence length="728" mass="81150">MPAADPSLEPLSDEEIGAFFDELDSDKDGHITFAELEAALLAAHDELAPKPQAHHLTHPLRRGPEAVADAEKKAAPAGAEKGPTTTPGSTTAHQADHDELHAFLLSLLPAGVDRLDRAAFVRQVRTWNLPSQRRTDESEDAREADDYTKKMTWARKARAHWSVEGPRYAFVAFVVCCQLAFGIWQMVVYIRADQTRRALGWGVIMAKASAGALYPTLLFLVLSMSRWLLTFLRRFYVLSRYINSDLHQAFHIYISIAALALASLHAIGHLTGTFLYGSRPAQQDDLAILLGPSAVPRSYHDYIRSLPGWTGLTSFGLFWLIALMSMPVVRRKSYEIFQLAHLLMFPLFGFLAAHGTAKLLQAPMLGYWLVAPVLLVIAERSLRVIRGFRPVPARIKRLDDDTVALTCQKPGGDWRFEAGQYVFVQVPVLSRWQWHPFTISACVKDRLQVHIKTSDGDWTGRLQELAKKLEKEQGVCKEGHEIKVGVDGPFGAPAQRFYDFDRCIVVGAGIGVTPFSAILLDLEQKYASNGDPWALSRRRSSFSRSLSRLPSRVSSRGNSRPSSAVRHEGEHGNHEPHPPRRVDFHWSVRSKDDLLWFSTLLNRCSELASPGCLDLRIVPYVTQKRKSLSTLVFRALLDNHRTKERPYSALTGLKARTHFGRPPLGEGGIVDNFDAELRQMAWTGGKVGVFFCGPPALGLMLADRCAVMTAQAAADGTGTRYMFHSEVF</sequence>
<dbReference type="InterPro" id="IPR050369">
    <property type="entry name" value="RBOH/FRE"/>
</dbReference>
<dbReference type="Gene3D" id="3.40.50.80">
    <property type="entry name" value="Nucleotide-binding domain of ferredoxin-NADP reductase (FNR) module"/>
    <property type="match status" value="1"/>
</dbReference>
<dbReference type="RefSeq" id="XP_025598443.1">
    <property type="nucleotide sequence ID" value="XM_025744128.1"/>
</dbReference>
<feature type="region of interest" description="Disordered" evidence="12">
    <location>
        <begin position="64"/>
        <end position="93"/>
    </location>
</feature>
<keyword evidence="7" id="KW-0249">Electron transport</keyword>
<keyword evidence="17" id="KW-1185">Reference proteome</keyword>
<proteinExistence type="predicted"/>
<dbReference type="Gene3D" id="1.10.238.10">
    <property type="entry name" value="EF-hand"/>
    <property type="match status" value="1"/>
</dbReference>
<dbReference type="InterPro" id="IPR011992">
    <property type="entry name" value="EF-hand-dom_pair"/>
</dbReference>
<dbReference type="GO" id="GO:0006811">
    <property type="term" value="P:monoatomic ion transport"/>
    <property type="evidence" value="ECO:0007669"/>
    <property type="project" value="UniProtKB-KW"/>
</dbReference>
<dbReference type="PANTHER" id="PTHR11972">
    <property type="entry name" value="NADPH OXIDASE"/>
    <property type="match status" value="1"/>
</dbReference>
<dbReference type="SUPFAM" id="SSF47473">
    <property type="entry name" value="EF-hand"/>
    <property type="match status" value="1"/>
</dbReference>
<evidence type="ECO:0000256" key="10">
    <source>
        <dbReference type="ARBA" id="ARBA00023065"/>
    </source>
</evidence>
<dbReference type="GO" id="GO:0042554">
    <property type="term" value="P:superoxide anion generation"/>
    <property type="evidence" value="ECO:0007669"/>
    <property type="project" value="TreeGrafter"/>
</dbReference>
<feature type="compositionally biased region" description="Low complexity" evidence="12">
    <location>
        <begin position="546"/>
        <end position="556"/>
    </location>
</feature>
<dbReference type="InterPro" id="IPR013112">
    <property type="entry name" value="FAD-bd_8"/>
</dbReference>
<evidence type="ECO:0000256" key="13">
    <source>
        <dbReference type="SAM" id="Phobius"/>
    </source>
</evidence>
<organism evidence="16 17">
    <name type="scientific">Tilletiopsis washingtonensis</name>
    <dbReference type="NCBI Taxonomy" id="58919"/>
    <lineage>
        <taxon>Eukaryota</taxon>
        <taxon>Fungi</taxon>
        <taxon>Dikarya</taxon>
        <taxon>Basidiomycota</taxon>
        <taxon>Ustilaginomycotina</taxon>
        <taxon>Exobasidiomycetes</taxon>
        <taxon>Entylomatales</taxon>
        <taxon>Entylomatales incertae sedis</taxon>
        <taxon>Tilletiopsis</taxon>
    </lineage>
</organism>
<dbReference type="Proteomes" id="UP000245946">
    <property type="component" value="Unassembled WGS sequence"/>
</dbReference>
<evidence type="ECO:0000256" key="11">
    <source>
        <dbReference type="ARBA" id="ARBA00023136"/>
    </source>
</evidence>
<dbReference type="InterPro" id="IPR013121">
    <property type="entry name" value="Fe_red_NAD-bd_6"/>
</dbReference>
<evidence type="ECO:0000259" key="14">
    <source>
        <dbReference type="PROSITE" id="PS50222"/>
    </source>
</evidence>
<evidence type="ECO:0000256" key="1">
    <source>
        <dbReference type="ARBA" id="ARBA00004141"/>
    </source>
</evidence>
<evidence type="ECO:0000256" key="8">
    <source>
        <dbReference type="ARBA" id="ARBA00022989"/>
    </source>
</evidence>
<keyword evidence="8 13" id="KW-1133">Transmembrane helix</keyword>
<feature type="transmembrane region" description="Helical" evidence="13">
    <location>
        <begin position="250"/>
        <end position="270"/>
    </location>
</feature>
<evidence type="ECO:0000256" key="12">
    <source>
        <dbReference type="SAM" id="MobiDB-lite"/>
    </source>
</evidence>
<keyword evidence="6" id="KW-0521">NADP</keyword>
<dbReference type="InterPro" id="IPR013130">
    <property type="entry name" value="Fe3_Rdtase_TM_dom"/>
</dbReference>